<evidence type="ECO:0000313" key="3">
    <source>
        <dbReference type="Proteomes" id="UP000191672"/>
    </source>
</evidence>
<feature type="compositionally biased region" description="Polar residues" evidence="1">
    <location>
        <begin position="271"/>
        <end position="283"/>
    </location>
</feature>
<feature type="compositionally biased region" description="Low complexity" evidence="1">
    <location>
        <begin position="223"/>
        <end position="240"/>
    </location>
</feature>
<feature type="region of interest" description="Disordered" evidence="1">
    <location>
        <begin position="98"/>
        <end position="136"/>
    </location>
</feature>
<organism evidence="2 3">
    <name type="scientific">Penicillium antarcticum</name>
    <dbReference type="NCBI Taxonomy" id="416450"/>
    <lineage>
        <taxon>Eukaryota</taxon>
        <taxon>Fungi</taxon>
        <taxon>Dikarya</taxon>
        <taxon>Ascomycota</taxon>
        <taxon>Pezizomycotina</taxon>
        <taxon>Eurotiomycetes</taxon>
        <taxon>Eurotiomycetidae</taxon>
        <taxon>Eurotiales</taxon>
        <taxon>Aspergillaceae</taxon>
        <taxon>Penicillium</taxon>
    </lineage>
</organism>
<feature type="compositionally biased region" description="Basic and acidic residues" evidence="1">
    <location>
        <begin position="325"/>
        <end position="342"/>
    </location>
</feature>
<evidence type="ECO:0000256" key="1">
    <source>
        <dbReference type="SAM" id="MobiDB-lite"/>
    </source>
</evidence>
<feature type="compositionally biased region" description="Polar residues" evidence="1">
    <location>
        <begin position="119"/>
        <end position="130"/>
    </location>
</feature>
<dbReference type="Proteomes" id="UP000191672">
    <property type="component" value="Unassembled WGS sequence"/>
</dbReference>
<feature type="region of interest" description="Disordered" evidence="1">
    <location>
        <begin position="299"/>
        <end position="377"/>
    </location>
</feature>
<sequence>MSLNSQNKGTGIFRRKDPSIAPGNGFDRNKKRNNESNLPAPGGFHDAPVIIPSYNKKRNNWPGSSAAPGASSPAPGNRMSTTVLGGFGAPGIDPDYNKKRSTWLGNRNGNTGYDEKRNNGPNNGVQSGNIVSDLPNPILLVPKTDTEKMDARYGNQGHKCYLVTTSAYVPNMQIPGANIIQHDNHPLRGNNNCQVSISAYGPSMQITGANVVQRNNGPHRGNRTQNQQWNNQRANQSRQRGATQDQDVDMDCAVNNNQSRNSNKSRHSNQGRNYNQGPRNYSQAPRNFLQVNNYHHLNQNYNRGNYQRGNRQNYNNAVSSNPRRNKNDEAMFDSRDASKDDSSGDSSGDESMPDAPEPGSRGKQKHIANKPNQPKKFERAFRDIGLDIDMPDAPSDEPVSMKPQANIFFGQPSLQFPDYLKSDIEMVDAPPFIIYDPVSEIQNMSILDPWHQSLSTITNQPRAQQRTKAFTQGAHALQKIAHKLTILAGQLDPFVFRDVNCAA</sequence>
<feature type="region of interest" description="Disordered" evidence="1">
    <location>
        <begin position="1"/>
        <end position="84"/>
    </location>
</feature>
<name>A0A1V6QMP3_9EURO</name>
<feature type="region of interest" description="Disordered" evidence="1">
    <location>
        <begin position="212"/>
        <end position="283"/>
    </location>
</feature>
<gene>
    <name evidence="2" type="ORF">PENANT_c001G06744</name>
</gene>
<evidence type="ECO:0000313" key="2">
    <source>
        <dbReference type="EMBL" id="OQD90500.1"/>
    </source>
</evidence>
<proteinExistence type="predicted"/>
<feature type="compositionally biased region" description="Low complexity" evidence="1">
    <location>
        <begin position="62"/>
        <end position="76"/>
    </location>
</feature>
<dbReference type="EMBL" id="MDYN01000001">
    <property type="protein sequence ID" value="OQD90500.1"/>
    <property type="molecule type" value="Genomic_DNA"/>
</dbReference>
<feature type="compositionally biased region" description="Low complexity" evidence="1">
    <location>
        <begin position="299"/>
        <end position="316"/>
    </location>
</feature>
<dbReference type="AlphaFoldDB" id="A0A1V6QMP3"/>
<protein>
    <submittedName>
        <fullName evidence="2">Uncharacterized protein</fullName>
    </submittedName>
</protein>
<keyword evidence="3" id="KW-1185">Reference proteome</keyword>
<reference evidence="3" key="1">
    <citation type="journal article" date="2017" name="Nat. Microbiol.">
        <title>Global analysis of biosynthetic gene clusters reveals vast potential of secondary metabolite production in Penicillium species.</title>
        <authorList>
            <person name="Nielsen J.C."/>
            <person name="Grijseels S."/>
            <person name="Prigent S."/>
            <person name="Ji B."/>
            <person name="Dainat J."/>
            <person name="Nielsen K.F."/>
            <person name="Frisvad J.C."/>
            <person name="Workman M."/>
            <person name="Nielsen J."/>
        </authorList>
    </citation>
    <scope>NUCLEOTIDE SEQUENCE [LARGE SCALE GENOMIC DNA]</scope>
    <source>
        <strain evidence="3">IBT 31811</strain>
    </source>
</reference>
<accession>A0A1V6QMP3</accession>
<comment type="caution">
    <text evidence="2">The sequence shown here is derived from an EMBL/GenBank/DDBJ whole genome shotgun (WGS) entry which is preliminary data.</text>
</comment>